<dbReference type="InterPro" id="IPR020140">
    <property type="entry name" value="Uncharacterised_YusG"/>
</dbReference>
<gene>
    <name evidence="2" type="ORF">CR194_14715</name>
</gene>
<organism evidence="2 3">
    <name type="scientific">Salipaludibacillus keqinensis</name>
    <dbReference type="NCBI Taxonomy" id="2045207"/>
    <lineage>
        <taxon>Bacteria</taxon>
        <taxon>Bacillati</taxon>
        <taxon>Bacillota</taxon>
        <taxon>Bacilli</taxon>
        <taxon>Bacillales</taxon>
        <taxon>Bacillaceae</taxon>
    </lineage>
</organism>
<dbReference type="Proteomes" id="UP000248214">
    <property type="component" value="Unassembled WGS sequence"/>
</dbReference>
<protein>
    <submittedName>
        <fullName evidence="2">Uncharacterized protein</fullName>
    </submittedName>
</protein>
<feature type="region of interest" description="Disordered" evidence="1">
    <location>
        <begin position="36"/>
        <end position="72"/>
    </location>
</feature>
<keyword evidence="3" id="KW-1185">Reference proteome</keyword>
<sequence length="129" mass="15275">MHILHLTPYTMDHKEVFFMVTNDDFYHEMGDDVDHPTVDKSLVNDSSKHEPKSRLNISNEVEKRKEPNGETSLYYESQKIGQVLPKGRGYLYEMSEGFEFDNETFYKEDQNKKREYPKSYVEGCDMGWC</sequence>
<dbReference type="AlphaFoldDB" id="A0A323TC65"/>
<dbReference type="Pfam" id="PF10830">
    <property type="entry name" value="DUF2553"/>
    <property type="match status" value="1"/>
</dbReference>
<evidence type="ECO:0000313" key="3">
    <source>
        <dbReference type="Proteomes" id="UP000248214"/>
    </source>
</evidence>
<accession>A0A323TC65</accession>
<proteinExistence type="predicted"/>
<comment type="caution">
    <text evidence="2">The sequence shown here is derived from an EMBL/GenBank/DDBJ whole genome shotgun (WGS) entry which is preliminary data.</text>
</comment>
<evidence type="ECO:0000256" key="1">
    <source>
        <dbReference type="SAM" id="MobiDB-lite"/>
    </source>
</evidence>
<reference evidence="2 3" key="1">
    <citation type="submission" date="2017-10" db="EMBL/GenBank/DDBJ databases">
        <title>Bacillus sp. nov., a halophilic bacterium isolated from a Keqin Lake.</title>
        <authorList>
            <person name="Wang H."/>
        </authorList>
    </citation>
    <scope>NUCLEOTIDE SEQUENCE [LARGE SCALE GENOMIC DNA]</scope>
    <source>
        <strain evidence="2 3">KQ-12</strain>
    </source>
</reference>
<evidence type="ECO:0000313" key="2">
    <source>
        <dbReference type="EMBL" id="PYZ92892.1"/>
    </source>
</evidence>
<name>A0A323TC65_9BACI</name>
<dbReference type="EMBL" id="PDOD01000003">
    <property type="protein sequence ID" value="PYZ92892.1"/>
    <property type="molecule type" value="Genomic_DNA"/>
</dbReference>